<protein>
    <recommendedName>
        <fullName evidence="3">Mug135-like C-terminal domain-containing protein</fullName>
    </recommendedName>
</protein>
<dbReference type="InParanoid" id="A0A067N2I8"/>
<dbReference type="HOGENOM" id="CLU_1554999_0_0_1"/>
<reference evidence="5" key="1">
    <citation type="journal article" date="2014" name="Proc. Natl. Acad. Sci. U.S.A.">
        <title>Extensive sampling of basidiomycete genomes demonstrates inadequacy of the white-rot/brown-rot paradigm for wood decay fungi.</title>
        <authorList>
            <person name="Riley R."/>
            <person name="Salamov A.A."/>
            <person name="Brown D.W."/>
            <person name="Nagy L.G."/>
            <person name="Floudas D."/>
            <person name="Held B.W."/>
            <person name="Levasseur A."/>
            <person name="Lombard V."/>
            <person name="Morin E."/>
            <person name="Otillar R."/>
            <person name="Lindquist E.A."/>
            <person name="Sun H."/>
            <person name="LaButti K.M."/>
            <person name="Schmutz J."/>
            <person name="Jabbour D."/>
            <person name="Luo H."/>
            <person name="Baker S.E."/>
            <person name="Pisabarro A.G."/>
            <person name="Walton J.D."/>
            <person name="Blanchette R.A."/>
            <person name="Henrissat B."/>
            <person name="Martin F."/>
            <person name="Cullen D."/>
            <person name="Hibbett D.S."/>
            <person name="Grigoriev I.V."/>
        </authorList>
    </citation>
    <scope>NUCLEOTIDE SEQUENCE [LARGE SCALE GENOMIC DNA]</scope>
    <source>
        <strain evidence="5">FD-172 SS1</strain>
    </source>
</reference>
<proteinExistence type="inferred from homology"/>
<organism evidence="4 5">
    <name type="scientific">Botryobasidium botryosum (strain FD-172 SS1)</name>
    <dbReference type="NCBI Taxonomy" id="930990"/>
    <lineage>
        <taxon>Eukaryota</taxon>
        <taxon>Fungi</taxon>
        <taxon>Dikarya</taxon>
        <taxon>Basidiomycota</taxon>
        <taxon>Agaricomycotina</taxon>
        <taxon>Agaricomycetes</taxon>
        <taxon>Cantharellales</taxon>
        <taxon>Botryobasidiaceae</taxon>
        <taxon>Botryobasidium</taxon>
    </lineage>
</organism>
<evidence type="ECO:0000259" key="3">
    <source>
        <dbReference type="Pfam" id="PF08593"/>
    </source>
</evidence>
<accession>A0A067N2I8</accession>
<gene>
    <name evidence="4" type="ORF">BOTBODRAFT_49870</name>
</gene>
<keyword evidence="5" id="KW-1185">Reference proteome</keyword>
<name>A0A067N2I8_BOTB1</name>
<feature type="compositionally biased region" description="Polar residues" evidence="2">
    <location>
        <begin position="1"/>
        <end position="20"/>
    </location>
</feature>
<evidence type="ECO:0000256" key="2">
    <source>
        <dbReference type="SAM" id="MobiDB-lite"/>
    </source>
</evidence>
<dbReference type="InterPro" id="IPR013902">
    <property type="entry name" value="Mug135-like_C"/>
</dbReference>
<dbReference type="Pfam" id="PF08593">
    <property type="entry name" value="Mug135_C"/>
    <property type="match status" value="1"/>
</dbReference>
<evidence type="ECO:0000313" key="4">
    <source>
        <dbReference type="EMBL" id="KDQ21180.1"/>
    </source>
</evidence>
<dbReference type="AlphaFoldDB" id="A0A067N2I8"/>
<dbReference type="OrthoDB" id="10649740at2759"/>
<feature type="region of interest" description="Disordered" evidence="2">
    <location>
        <begin position="1"/>
        <end position="41"/>
    </location>
</feature>
<sequence length="172" mass="19031">MDVPQNNAGIESRADSTSARSAYVRKPRSFKEPPTNANPSFEDYAKSALTSKKPPAHIDPPAWVVSLQKSVNETRAVLRDNHLSTLRCINALREDGTDMPYEIIPLPNGVKPTDEPHALAPIRNADAIRKMNGDVLNQYLTFYQVGDPGQYSLRVRRGRLATAIGISTRFST</sequence>
<comment type="similarity">
    <text evidence="1">Belongs to the UPF0612 family.</text>
</comment>
<dbReference type="EMBL" id="KL198016">
    <property type="protein sequence ID" value="KDQ21180.1"/>
    <property type="molecule type" value="Genomic_DNA"/>
</dbReference>
<evidence type="ECO:0000313" key="5">
    <source>
        <dbReference type="Proteomes" id="UP000027195"/>
    </source>
</evidence>
<dbReference type="Proteomes" id="UP000027195">
    <property type="component" value="Unassembled WGS sequence"/>
</dbReference>
<feature type="domain" description="Mug135-like C-terminal" evidence="3">
    <location>
        <begin position="90"/>
        <end position="166"/>
    </location>
</feature>
<evidence type="ECO:0000256" key="1">
    <source>
        <dbReference type="ARBA" id="ARBA00005788"/>
    </source>
</evidence>